<keyword evidence="2" id="KW-1185">Reference proteome</keyword>
<dbReference type="Proteomes" id="UP000831195">
    <property type="component" value="Segment"/>
</dbReference>
<sequence>MQSTEEFKVYKQYAVRAFLSKDRVASAYIANLTQDNVIDEELLQKFYMAFSGLQSKVSMIRLGKGVIKQGLTIGKNILVRKIPQCKFLHPESISTNLSDEEYMALLHNCSKASGAPENLYFVIGKTMLLDLLNIELSNILQDTKGIDIINKLGDGILKANTTTVKEKEKEKEEEEVIIETSNNKRLRDDEEEVVIESLNNKRWRDDDKEEEVIIEIPNNKRWRDDDEEVESLPTKISRIDDEKLPDYEDVADETDDTVIDYQVDTFIDSMVPDHTSVNSDDNTDHEEMRENMYNADTAVVNNINHYTVPIVAEEISQDDSHTKIADDNDEVEPATSNNAATLEELLSLVRNNIQHTDDYVVKEPVPKLQFSYE</sequence>
<evidence type="ECO:0000313" key="2">
    <source>
        <dbReference type="Proteomes" id="UP000831195"/>
    </source>
</evidence>
<name>A0AAE8Y281_9VIRU</name>
<evidence type="ECO:0000313" key="1">
    <source>
        <dbReference type="EMBL" id="UBZ25584.1"/>
    </source>
</evidence>
<reference evidence="1" key="1">
    <citation type="journal article" date="2021" name="Viruses">
        <title>Identification and Full Characterisation of Two Novel Crustacean Infecting Members of the Family Nudiviridae Provides Support for Two Subfamilies.</title>
        <authorList>
            <person name="Bateman K.S."/>
            <person name="Kerr R."/>
            <person name="Stentiford G.D."/>
            <person name="Bean T.P."/>
            <person name="Hooper C."/>
            <person name="Van Eynde B."/>
            <person name="Delbare D."/>
            <person name="Bojko J."/>
            <person name="Christiaens O."/>
            <person name="Taning C.N.T."/>
            <person name="Smagghe G."/>
            <person name="van Oers M.M."/>
            <person name="van Aerle R."/>
        </authorList>
    </citation>
    <scope>NUCLEOTIDE SEQUENCE</scope>
    <source>
        <strain evidence="1">AN1</strain>
    </source>
</reference>
<organism evidence="1 2">
    <name type="scientific">Crangon crangon nudivirus</name>
    <dbReference type="NCBI Taxonomy" id="2880838"/>
    <lineage>
        <taxon>Viruses</taxon>
        <taxon>Viruses incertae sedis</taxon>
        <taxon>Naldaviricetes</taxon>
        <taxon>Lefavirales</taxon>
        <taxon>Nudiviridae</taxon>
        <taxon>Gammanudivirus</taxon>
        <taxon>Gammanudivirus cracrangonis</taxon>
    </lineage>
</organism>
<gene>
    <name evidence="1" type="ORF">CcNV_099</name>
</gene>
<dbReference type="EMBL" id="MZ311577">
    <property type="protein sequence ID" value="UBZ25584.1"/>
    <property type="molecule type" value="Genomic_DNA"/>
</dbReference>
<proteinExistence type="predicted"/>
<protein>
    <submittedName>
        <fullName evidence="1">GbNV_gp67-like protein</fullName>
    </submittedName>
</protein>
<accession>A0AAE8Y281</accession>